<gene>
    <name evidence="4" type="ORF">OCBIM_22036248mg</name>
</gene>
<dbReference type="Gene3D" id="3.40.50.1820">
    <property type="entry name" value="alpha/beta hydrolase"/>
    <property type="match status" value="1"/>
</dbReference>
<protein>
    <recommendedName>
        <fullName evidence="3">Carboxylesterase type B domain-containing protein</fullName>
    </recommendedName>
</protein>
<dbReference type="SUPFAM" id="SSF53474">
    <property type="entry name" value="alpha/beta-Hydrolases"/>
    <property type="match status" value="1"/>
</dbReference>
<evidence type="ECO:0000256" key="1">
    <source>
        <dbReference type="ARBA" id="ARBA00005964"/>
    </source>
</evidence>
<keyword evidence="2" id="KW-1133">Transmembrane helix</keyword>
<dbReference type="AlphaFoldDB" id="A0A0L8I3T8"/>
<name>A0A0L8I3T8_OCTBM</name>
<evidence type="ECO:0000313" key="4">
    <source>
        <dbReference type="EMBL" id="KOF96137.1"/>
    </source>
</evidence>
<dbReference type="InterPro" id="IPR002018">
    <property type="entry name" value="CarbesteraseB"/>
</dbReference>
<feature type="domain" description="Carboxylesterase type B" evidence="3">
    <location>
        <begin position="6"/>
        <end position="230"/>
    </location>
</feature>
<keyword evidence="2" id="KW-0472">Membrane</keyword>
<dbReference type="InterPro" id="IPR051093">
    <property type="entry name" value="Neuroligin/BSAL"/>
</dbReference>
<feature type="transmembrane region" description="Helical" evidence="2">
    <location>
        <begin position="263"/>
        <end position="283"/>
    </location>
</feature>
<evidence type="ECO:0000256" key="2">
    <source>
        <dbReference type="SAM" id="Phobius"/>
    </source>
</evidence>
<dbReference type="OrthoDB" id="6846267at2759"/>
<reference evidence="4" key="1">
    <citation type="submission" date="2015-07" db="EMBL/GenBank/DDBJ databases">
        <title>MeaNS - Measles Nucleotide Surveillance Program.</title>
        <authorList>
            <person name="Tran T."/>
            <person name="Druce J."/>
        </authorList>
    </citation>
    <scope>NUCLEOTIDE SEQUENCE</scope>
    <source>
        <strain evidence="4">UCB-OBI-ISO-001</strain>
        <tissue evidence="4">Gonad</tissue>
    </source>
</reference>
<dbReference type="Pfam" id="PF00135">
    <property type="entry name" value="COesterase"/>
    <property type="match status" value="1"/>
</dbReference>
<organism evidence="4">
    <name type="scientific">Octopus bimaculoides</name>
    <name type="common">California two-spotted octopus</name>
    <dbReference type="NCBI Taxonomy" id="37653"/>
    <lineage>
        <taxon>Eukaryota</taxon>
        <taxon>Metazoa</taxon>
        <taxon>Spiralia</taxon>
        <taxon>Lophotrochozoa</taxon>
        <taxon>Mollusca</taxon>
        <taxon>Cephalopoda</taxon>
        <taxon>Coleoidea</taxon>
        <taxon>Octopodiformes</taxon>
        <taxon>Octopoda</taxon>
        <taxon>Incirrata</taxon>
        <taxon>Octopodidae</taxon>
        <taxon>Octopus</taxon>
    </lineage>
</organism>
<accession>A0A0L8I3T8</accession>
<dbReference type="EMBL" id="KQ416627">
    <property type="protein sequence ID" value="KOF96137.1"/>
    <property type="molecule type" value="Genomic_DNA"/>
</dbReference>
<dbReference type="InterPro" id="IPR029058">
    <property type="entry name" value="AB_hydrolase_fold"/>
</dbReference>
<dbReference type="PANTHER" id="PTHR43903">
    <property type="entry name" value="NEUROLIGIN"/>
    <property type="match status" value="1"/>
</dbReference>
<evidence type="ECO:0000259" key="3">
    <source>
        <dbReference type="Pfam" id="PF00135"/>
    </source>
</evidence>
<keyword evidence="2" id="KW-0812">Transmembrane</keyword>
<comment type="similarity">
    <text evidence="1">Belongs to the type-B carboxylesterase/lipase family.</text>
</comment>
<proteinExistence type="inferred from homology"/>
<dbReference type="STRING" id="37653.A0A0L8I3T8"/>
<sequence>MREERRFQRIKVLAGIVEDEGAYFIPNYFGLEDGIQPAEFQNLIYEFVVERNATNQERSLESLEFEYTYYEDPKNITGIRNRSIALMSDYMFGSGVDEVVKYHARYNATYFYVFRYKSHYDYLPPWRGVAHGQDLQYVFGFPYFSRCYSKITGIYPRQDYSVDDIEMSNYMMTVWTNFTLHGAPTPSRDDLKYFRDVYWPPFQWNNQSYMIIDNHTRVSFRYRQQEYMFWTDYFPKVSLKFCQGSPVVKIESEKMTTFMKTTWALVVINAILLIILLAFSITICRLHRQKGF</sequence>